<name>A0A848KY70_9ACTN</name>
<accession>A0A848KY70</accession>
<evidence type="ECO:0000313" key="2">
    <source>
        <dbReference type="Proteomes" id="UP000550729"/>
    </source>
</evidence>
<protein>
    <submittedName>
        <fullName evidence="1">Uncharacterized protein</fullName>
    </submittedName>
</protein>
<gene>
    <name evidence="1" type="ORF">HH308_17780</name>
</gene>
<keyword evidence="2" id="KW-1185">Reference proteome</keyword>
<dbReference type="AlphaFoldDB" id="A0A848KY70"/>
<dbReference type="EMBL" id="JABBNB010000019">
    <property type="protein sequence ID" value="NMO03067.1"/>
    <property type="molecule type" value="Genomic_DNA"/>
</dbReference>
<dbReference type="Proteomes" id="UP000550729">
    <property type="component" value="Unassembled WGS sequence"/>
</dbReference>
<comment type="caution">
    <text evidence="1">The sequence shown here is derived from an EMBL/GenBank/DDBJ whole genome shotgun (WGS) entry which is preliminary data.</text>
</comment>
<proteinExistence type="predicted"/>
<dbReference type="RefSeq" id="WP_170195566.1">
    <property type="nucleotide sequence ID" value="NZ_JABBNB010000019.1"/>
</dbReference>
<sequence length="151" mass="16394">MLLILVMVIGLLAGPVALGWYALRSFDRGMSVHTYESVDAARSLARALGLALADDDHVDYGEYTSAFRDPGAYLVVDTSSPQRLARIVHDSGLPAPTPVPTEVSLRSVGQHGPPRTPTLLTSTVQRNGNYLTACWDPVRAPRRLYVSAFET</sequence>
<evidence type="ECO:0000313" key="1">
    <source>
        <dbReference type="EMBL" id="NMO03067.1"/>
    </source>
</evidence>
<reference evidence="1 2" key="1">
    <citation type="submission" date="2020-04" db="EMBL/GenBank/DDBJ databases">
        <title>Gordonia sp. nov. TBRC 11910.</title>
        <authorList>
            <person name="Suriyachadkun C."/>
        </authorList>
    </citation>
    <scope>NUCLEOTIDE SEQUENCE [LARGE SCALE GENOMIC DNA]</scope>
    <source>
        <strain evidence="1 2">TBRC 11910</strain>
    </source>
</reference>
<organism evidence="1 2">
    <name type="scientific">Gordonia asplenii</name>
    <dbReference type="NCBI Taxonomy" id="2725283"/>
    <lineage>
        <taxon>Bacteria</taxon>
        <taxon>Bacillati</taxon>
        <taxon>Actinomycetota</taxon>
        <taxon>Actinomycetes</taxon>
        <taxon>Mycobacteriales</taxon>
        <taxon>Gordoniaceae</taxon>
        <taxon>Gordonia</taxon>
    </lineage>
</organism>